<dbReference type="InterPro" id="IPR046373">
    <property type="entry name" value="Acyl-CoA_Oxase/DH_mid-dom_sf"/>
</dbReference>
<accession>A0ABQ9FZ41</accession>
<evidence type="ECO:0000256" key="10">
    <source>
        <dbReference type="ARBA" id="ARBA00023140"/>
    </source>
</evidence>
<dbReference type="InterPro" id="IPR055060">
    <property type="entry name" value="ACOX_C_alpha1"/>
</dbReference>
<dbReference type="PANTHER" id="PTHR10909">
    <property type="entry name" value="ELECTRON TRANSPORT OXIDOREDUCTASE"/>
    <property type="match status" value="1"/>
</dbReference>
<evidence type="ECO:0000256" key="1">
    <source>
        <dbReference type="ARBA" id="ARBA00001974"/>
    </source>
</evidence>
<dbReference type="Gene3D" id="1.20.140.10">
    <property type="entry name" value="Butyryl-CoA Dehydrogenase, subunit A, domain 3"/>
    <property type="match status" value="3"/>
</dbReference>
<evidence type="ECO:0000259" key="12">
    <source>
        <dbReference type="Pfam" id="PF14749"/>
    </source>
</evidence>
<feature type="domain" description="Acyl-CoA oxidase C-alpha1" evidence="13">
    <location>
        <begin position="667"/>
        <end position="817"/>
    </location>
</feature>
<dbReference type="Gene3D" id="2.40.110.10">
    <property type="entry name" value="Butyryl-CoA Dehydrogenase, subunit A, domain 2"/>
    <property type="match status" value="2"/>
</dbReference>
<dbReference type="InterPro" id="IPR012258">
    <property type="entry name" value="Acyl-CoA_oxidase"/>
</dbReference>
<dbReference type="SUPFAM" id="SSF47203">
    <property type="entry name" value="Acyl-CoA dehydrogenase C-terminal domain-like"/>
    <property type="match status" value="4"/>
</dbReference>
<evidence type="ECO:0000256" key="5">
    <source>
        <dbReference type="ARBA" id="ARBA00022630"/>
    </source>
</evidence>
<reference evidence="14 15" key="1">
    <citation type="submission" date="2022-12" db="EMBL/GenBank/DDBJ databases">
        <title>Chromosome-level genome of Tegillarca granosa.</title>
        <authorList>
            <person name="Kim J."/>
        </authorList>
    </citation>
    <scope>NUCLEOTIDE SEQUENCE [LARGE SCALE GENOMIC DNA]</scope>
    <source>
        <strain evidence="14">Teg-2019</strain>
        <tissue evidence="14">Adductor muscle</tissue>
    </source>
</reference>
<dbReference type="InterPro" id="IPR036250">
    <property type="entry name" value="AcylCo_DH-like_C"/>
</dbReference>
<proteinExistence type="inferred from homology"/>
<dbReference type="Proteomes" id="UP001217089">
    <property type="component" value="Unassembled WGS sequence"/>
</dbReference>
<feature type="domain" description="Acyl-coenzyme A oxidase N-terminal" evidence="12">
    <location>
        <begin position="22"/>
        <end position="141"/>
    </location>
</feature>
<comment type="caution">
    <text evidence="14">The sequence shown here is derived from an EMBL/GenBank/DDBJ whole genome shotgun (WGS) entry which is preliminary data.</text>
</comment>
<evidence type="ECO:0000256" key="7">
    <source>
        <dbReference type="ARBA" id="ARBA00022832"/>
    </source>
</evidence>
<dbReference type="InterPro" id="IPR009100">
    <property type="entry name" value="AcylCoA_DH/oxidase_NM_dom_sf"/>
</dbReference>
<evidence type="ECO:0000313" key="14">
    <source>
        <dbReference type="EMBL" id="KAJ8322036.1"/>
    </source>
</evidence>
<feature type="domain" description="Acyl-CoA oxidase C-terminal" evidence="11">
    <location>
        <begin position="382"/>
        <end position="496"/>
    </location>
</feature>
<keyword evidence="9" id="KW-0443">Lipid metabolism</keyword>
<evidence type="ECO:0000256" key="4">
    <source>
        <dbReference type="ARBA" id="ARBA00006288"/>
    </source>
</evidence>
<dbReference type="Gene3D" id="1.10.540.10">
    <property type="entry name" value="Acyl-CoA dehydrogenase/oxidase, N-terminal domain"/>
    <property type="match status" value="2"/>
</dbReference>
<keyword evidence="6" id="KW-0274">FAD</keyword>
<dbReference type="InterPro" id="IPR037069">
    <property type="entry name" value="AcylCoA_DH/ox_N_sf"/>
</dbReference>
<dbReference type="Pfam" id="PF01756">
    <property type="entry name" value="ACOX"/>
    <property type="match status" value="1"/>
</dbReference>
<evidence type="ECO:0000313" key="15">
    <source>
        <dbReference type="Proteomes" id="UP001217089"/>
    </source>
</evidence>
<comment type="subcellular location">
    <subcellularLocation>
        <location evidence="2">Peroxisome</location>
    </subcellularLocation>
</comment>
<protein>
    <recommendedName>
        <fullName evidence="16">Acyl-coenzyme A oxidase</fullName>
    </recommendedName>
</protein>
<evidence type="ECO:0000259" key="13">
    <source>
        <dbReference type="Pfam" id="PF22924"/>
    </source>
</evidence>
<evidence type="ECO:0000256" key="8">
    <source>
        <dbReference type="ARBA" id="ARBA00023002"/>
    </source>
</evidence>
<name>A0ABQ9FZ41_TEGGR</name>
<evidence type="ECO:0000256" key="9">
    <source>
        <dbReference type="ARBA" id="ARBA00023098"/>
    </source>
</evidence>
<sequence>MTATSVTVNEDIARERNNATFDTEKLTCYLYGSPEKVRRKRYIQNLVVSDPFFKQCKPWAFCTREEEYELALKKHLYANQKTKELGITSPLEVQYYKECASSREMDPFGLHVGAFMTTIEAQGTKEQKQKWLPPSENLQVIGTYGQTELGHVGKTVNHCVVMAQLYTQGICYGIHAFIVQLRSLKDHSSLPGVELGDIGPKMGFNGNDNGFLRFHNYRIPRENMLMRYSKVLEDGTYVAPPNSRLSYGSMVMAAELQVLDYQTQQYKLLPLVAASYAINFASRQINDIYAKAVKEMEQGNFDALPQLHAISSGMKAFSAWICSAGVEVCRMACGGHGYSHASGLPKIYSSVAYLNQDLNNKSCMTKDVALNCLIKAYEHRSASFVETINSKPVDTNVHKALTSLCKLYGVHGVMENLGEFIMDGFLSGDQVDYVNSCLFDVLAEVRRNAVAFVDAFDYPDRMLDSCLGRYDGQVYQALYEFAKSSPFNASDDCKPWPFRDREEAYDTALKKNVHVEQQIHMLGLTDPDDKQYYRECAFPREIAPFGLHFDAFMTTIESQGTEEQKQKWLPPAQQLQIIGTYGQTELGHGTFLRGLETTATYDPKTKEFVLNSPKLTSIKYWPGNLGKTVNHCIIMAQLYTKGKRHGMHPFVLEDGTYVAPQNPKLTYGSMVKLRSGIVLRSADCLAMACVIAVRYSAIRRQTEKSPGGEELQILDYQTQQYKLFPLVATAYAMRFVGRQMSNIYLDINKEITQGNLDSLSELHALSAGLKAFSSWTCSAGVEVCRLSCGGHGYSHASGLSKIYSTIAPACTYDGENTAHCHLYVFDTFIKTTNIVQDVGCRDALTSLCKLYGDSYLSATQVELIHKTMESLLVEIRRNAVTFVDAFDYPDAILGSCLGRYDGQVYQALYEYAKLSPLNKTDVSIYIQKFNFFVDIIFFSIT</sequence>
<keyword evidence="10" id="KW-0576">Peroxisome</keyword>
<dbReference type="InterPro" id="IPR029320">
    <property type="entry name" value="Acyl-CoA_ox_N"/>
</dbReference>
<keyword evidence="8" id="KW-0560">Oxidoreductase</keyword>
<dbReference type="SUPFAM" id="SSF56645">
    <property type="entry name" value="Acyl-CoA dehydrogenase NM domain-like"/>
    <property type="match status" value="2"/>
</dbReference>
<gene>
    <name evidence="14" type="ORF">KUTeg_000507</name>
</gene>
<comment type="cofactor">
    <cofactor evidence="1">
        <name>FAD</name>
        <dbReference type="ChEBI" id="CHEBI:57692"/>
    </cofactor>
</comment>
<evidence type="ECO:0000256" key="6">
    <source>
        <dbReference type="ARBA" id="ARBA00022827"/>
    </source>
</evidence>
<comment type="similarity">
    <text evidence="4">Belongs to the acyl-CoA oxidase family.</text>
</comment>
<feature type="domain" description="Acyl-CoA oxidase C-alpha1" evidence="13">
    <location>
        <begin position="253"/>
        <end position="352"/>
    </location>
</feature>
<evidence type="ECO:0008006" key="16">
    <source>
        <dbReference type="Google" id="ProtNLM"/>
    </source>
</evidence>
<keyword evidence="15" id="KW-1185">Reference proteome</keyword>
<evidence type="ECO:0000256" key="2">
    <source>
        <dbReference type="ARBA" id="ARBA00004275"/>
    </source>
</evidence>
<dbReference type="Pfam" id="PF14749">
    <property type="entry name" value="Acyl-CoA_ox_N"/>
    <property type="match status" value="1"/>
</dbReference>
<evidence type="ECO:0000259" key="11">
    <source>
        <dbReference type="Pfam" id="PF01756"/>
    </source>
</evidence>
<dbReference type="InterPro" id="IPR002655">
    <property type="entry name" value="Acyl-CoA_oxidase_C"/>
</dbReference>
<evidence type="ECO:0000256" key="3">
    <source>
        <dbReference type="ARBA" id="ARBA00004846"/>
    </source>
</evidence>
<comment type="pathway">
    <text evidence="3">Lipid metabolism; peroxisomal fatty acid beta-oxidation.</text>
</comment>
<dbReference type="EMBL" id="JARBDR010000018">
    <property type="protein sequence ID" value="KAJ8322036.1"/>
    <property type="molecule type" value="Genomic_DNA"/>
</dbReference>
<keyword evidence="5" id="KW-0285">Flavoprotein</keyword>
<organism evidence="14 15">
    <name type="scientific">Tegillarca granosa</name>
    <name type="common">Malaysian cockle</name>
    <name type="synonym">Anadara granosa</name>
    <dbReference type="NCBI Taxonomy" id="220873"/>
    <lineage>
        <taxon>Eukaryota</taxon>
        <taxon>Metazoa</taxon>
        <taxon>Spiralia</taxon>
        <taxon>Lophotrochozoa</taxon>
        <taxon>Mollusca</taxon>
        <taxon>Bivalvia</taxon>
        <taxon>Autobranchia</taxon>
        <taxon>Pteriomorphia</taxon>
        <taxon>Arcoida</taxon>
        <taxon>Arcoidea</taxon>
        <taxon>Arcidae</taxon>
        <taxon>Tegillarca</taxon>
    </lineage>
</organism>
<dbReference type="Pfam" id="PF22924">
    <property type="entry name" value="ACOX_C_alpha1"/>
    <property type="match status" value="2"/>
</dbReference>
<dbReference type="PANTHER" id="PTHR10909:SF250">
    <property type="entry name" value="PEROXISOMAL ACYL-COENZYME A OXIDASE 1"/>
    <property type="match status" value="1"/>
</dbReference>
<keyword evidence="7" id="KW-0276">Fatty acid metabolism</keyword>